<accession>A0A1I8IH70</accession>
<evidence type="ECO:0000256" key="2">
    <source>
        <dbReference type="ARBA" id="ARBA00022771"/>
    </source>
</evidence>
<keyword evidence="3" id="KW-0862">Zinc</keyword>
<evidence type="ECO:0000313" key="6">
    <source>
        <dbReference type="Proteomes" id="UP000095280"/>
    </source>
</evidence>
<keyword evidence="6" id="KW-1185">Reference proteome</keyword>
<protein>
    <submittedName>
        <fullName evidence="7">RING-type domain-containing protein</fullName>
    </submittedName>
</protein>
<dbReference type="InterPro" id="IPR018957">
    <property type="entry name" value="Znf_C3HC4_RING-type"/>
</dbReference>
<evidence type="ECO:0000259" key="5">
    <source>
        <dbReference type="PROSITE" id="PS50089"/>
    </source>
</evidence>
<dbReference type="PROSITE" id="PS50089">
    <property type="entry name" value="ZF_RING_2"/>
    <property type="match status" value="1"/>
</dbReference>
<dbReference type="Proteomes" id="UP000095280">
    <property type="component" value="Unplaced"/>
</dbReference>
<dbReference type="PROSITE" id="PS00518">
    <property type="entry name" value="ZF_RING_1"/>
    <property type="match status" value="1"/>
</dbReference>
<evidence type="ECO:0000256" key="4">
    <source>
        <dbReference type="PROSITE-ProRule" id="PRU00175"/>
    </source>
</evidence>
<dbReference type="InterPro" id="IPR051435">
    <property type="entry name" value="RING_finger_E3_ubiq-ligases"/>
</dbReference>
<dbReference type="PANTHER" id="PTHR22791:SF6">
    <property type="entry name" value="RING-TYPE DOMAIN-CONTAINING PROTEIN"/>
    <property type="match status" value="1"/>
</dbReference>
<dbReference type="GO" id="GO:0008270">
    <property type="term" value="F:zinc ion binding"/>
    <property type="evidence" value="ECO:0007669"/>
    <property type="project" value="UniProtKB-KW"/>
</dbReference>
<dbReference type="InterPro" id="IPR017907">
    <property type="entry name" value="Znf_RING_CS"/>
</dbReference>
<dbReference type="PANTHER" id="PTHR22791">
    <property type="entry name" value="RING-TYPE DOMAIN-CONTAINING PROTEIN"/>
    <property type="match status" value="1"/>
</dbReference>
<dbReference type="InterPro" id="IPR013083">
    <property type="entry name" value="Znf_RING/FYVE/PHD"/>
</dbReference>
<name>A0A1I8IH70_9PLAT</name>
<dbReference type="AlphaFoldDB" id="A0A1I8IH70"/>
<reference evidence="7" key="1">
    <citation type="submission" date="2016-11" db="UniProtKB">
        <authorList>
            <consortium name="WormBaseParasite"/>
        </authorList>
    </citation>
    <scope>IDENTIFICATION</scope>
</reference>
<evidence type="ECO:0000313" key="7">
    <source>
        <dbReference type="WBParaSite" id="maker-uti_cns_0012536-snap-gene-0.3-mRNA-1"/>
    </source>
</evidence>
<dbReference type="GO" id="GO:0061630">
    <property type="term" value="F:ubiquitin protein ligase activity"/>
    <property type="evidence" value="ECO:0007669"/>
    <property type="project" value="TreeGrafter"/>
</dbReference>
<dbReference type="Pfam" id="PF00097">
    <property type="entry name" value="zf-C3HC4"/>
    <property type="match status" value="1"/>
</dbReference>
<proteinExistence type="predicted"/>
<dbReference type="SMART" id="SM00184">
    <property type="entry name" value="RING"/>
    <property type="match status" value="1"/>
</dbReference>
<organism evidence="6 7">
    <name type="scientific">Macrostomum lignano</name>
    <dbReference type="NCBI Taxonomy" id="282301"/>
    <lineage>
        <taxon>Eukaryota</taxon>
        <taxon>Metazoa</taxon>
        <taxon>Spiralia</taxon>
        <taxon>Lophotrochozoa</taxon>
        <taxon>Platyhelminthes</taxon>
        <taxon>Rhabditophora</taxon>
        <taxon>Macrostomorpha</taxon>
        <taxon>Macrostomida</taxon>
        <taxon>Macrostomidae</taxon>
        <taxon>Macrostomum</taxon>
    </lineage>
</organism>
<dbReference type="SUPFAM" id="SSF57850">
    <property type="entry name" value="RING/U-box"/>
    <property type="match status" value="1"/>
</dbReference>
<dbReference type="InterPro" id="IPR001841">
    <property type="entry name" value="Znf_RING"/>
</dbReference>
<dbReference type="GO" id="GO:0016567">
    <property type="term" value="P:protein ubiquitination"/>
    <property type="evidence" value="ECO:0007669"/>
    <property type="project" value="TreeGrafter"/>
</dbReference>
<sequence>KHSGCFSPHMPSTATDKRRLQNLKSKLRTAQNVTTALHADSDLKTCPLEIIYNGWNESSLQRNTDFFKSVQVVKDLKEKIQIKEKELESRERENIPRGCECPVCYNWLSPSRKLDCPHSFCLRCVQTLYNAAENSITCPECRAITSKTVNELQTNVAMERAIESHRIN</sequence>
<dbReference type="WBParaSite" id="maker-uti_cns_0012536-snap-gene-0.3-mRNA-1">
    <property type="protein sequence ID" value="maker-uti_cns_0012536-snap-gene-0.3-mRNA-1"/>
    <property type="gene ID" value="maker-uti_cns_0012536-snap-gene-0.3"/>
</dbReference>
<keyword evidence="1" id="KW-0479">Metal-binding</keyword>
<evidence type="ECO:0000256" key="1">
    <source>
        <dbReference type="ARBA" id="ARBA00022723"/>
    </source>
</evidence>
<dbReference type="Gene3D" id="3.30.40.10">
    <property type="entry name" value="Zinc/RING finger domain, C3HC4 (zinc finger)"/>
    <property type="match status" value="1"/>
</dbReference>
<keyword evidence="2 4" id="KW-0863">Zinc-finger</keyword>
<evidence type="ECO:0000256" key="3">
    <source>
        <dbReference type="ARBA" id="ARBA00022833"/>
    </source>
</evidence>
<feature type="domain" description="RING-type" evidence="5">
    <location>
        <begin position="101"/>
        <end position="142"/>
    </location>
</feature>